<protein>
    <recommendedName>
        <fullName evidence="1">RNA helicase</fullName>
        <ecNumber evidence="1">3.6.4.13</ecNumber>
    </recommendedName>
</protein>
<dbReference type="Proteomes" id="UP000608923">
    <property type="component" value="Unassembled WGS sequence"/>
</dbReference>
<dbReference type="EMBL" id="BMZN01000002">
    <property type="protein sequence ID" value="GHC41761.1"/>
    <property type="molecule type" value="Genomic_DNA"/>
</dbReference>
<gene>
    <name evidence="10" type="ORF">GCM10010096_10410</name>
</gene>
<feature type="domain" description="Helicase C-terminal" evidence="9">
    <location>
        <begin position="727"/>
        <end position="897"/>
    </location>
</feature>
<evidence type="ECO:0000256" key="7">
    <source>
        <dbReference type="ARBA" id="ARBA00047984"/>
    </source>
</evidence>
<dbReference type="GO" id="GO:0005524">
    <property type="term" value="F:ATP binding"/>
    <property type="evidence" value="ECO:0007669"/>
    <property type="project" value="UniProtKB-KW"/>
</dbReference>
<evidence type="ECO:0000259" key="9">
    <source>
        <dbReference type="PROSITE" id="PS51194"/>
    </source>
</evidence>
<feature type="compositionally biased region" description="Basic and acidic residues" evidence="8">
    <location>
        <begin position="728"/>
        <end position="743"/>
    </location>
</feature>
<evidence type="ECO:0000256" key="1">
    <source>
        <dbReference type="ARBA" id="ARBA00012552"/>
    </source>
</evidence>
<evidence type="ECO:0000256" key="8">
    <source>
        <dbReference type="SAM" id="MobiDB-lite"/>
    </source>
</evidence>
<dbReference type="AlphaFoldDB" id="A0A8H9IG66"/>
<dbReference type="GO" id="GO:0016787">
    <property type="term" value="F:hydrolase activity"/>
    <property type="evidence" value="ECO:0007669"/>
    <property type="project" value="UniProtKB-KW"/>
</dbReference>
<dbReference type="Gene3D" id="1.20.272.40">
    <property type="match status" value="1"/>
</dbReference>
<evidence type="ECO:0000256" key="3">
    <source>
        <dbReference type="ARBA" id="ARBA00022801"/>
    </source>
</evidence>
<dbReference type="InterPro" id="IPR050699">
    <property type="entry name" value="RNA-DNA_Helicase"/>
</dbReference>
<keyword evidence="2" id="KW-0547">Nucleotide-binding</keyword>
<keyword evidence="5" id="KW-0067">ATP-binding</keyword>
<reference evidence="11" key="1">
    <citation type="journal article" date="2019" name="Int. J. Syst. Evol. Microbiol.">
        <title>The Global Catalogue of Microorganisms (GCM) 10K type strain sequencing project: providing services to taxonomists for standard genome sequencing and annotation.</title>
        <authorList>
            <consortium name="The Broad Institute Genomics Platform"/>
            <consortium name="The Broad Institute Genome Sequencing Center for Infectious Disease"/>
            <person name="Wu L."/>
            <person name="Ma J."/>
        </authorList>
    </citation>
    <scope>NUCLEOTIDE SEQUENCE [LARGE SCALE GENOMIC DNA]</scope>
    <source>
        <strain evidence="11">KCTC 42083</strain>
    </source>
</reference>
<dbReference type="PROSITE" id="PS51194">
    <property type="entry name" value="HELICASE_CTER"/>
    <property type="match status" value="1"/>
</dbReference>
<accession>A0A8H9IG66</accession>
<keyword evidence="6" id="KW-0809">Transit peptide</keyword>
<dbReference type="InterPro" id="IPR027417">
    <property type="entry name" value="P-loop_NTPase"/>
</dbReference>
<evidence type="ECO:0000256" key="2">
    <source>
        <dbReference type="ARBA" id="ARBA00022741"/>
    </source>
</evidence>
<dbReference type="Gene3D" id="3.40.50.300">
    <property type="entry name" value="P-loop containing nucleotide triphosphate hydrolases"/>
    <property type="match status" value="2"/>
</dbReference>
<dbReference type="EC" id="3.6.4.13" evidence="1"/>
<dbReference type="InterPro" id="IPR001650">
    <property type="entry name" value="Helicase_C-like"/>
</dbReference>
<evidence type="ECO:0000256" key="4">
    <source>
        <dbReference type="ARBA" id="ARBA00022806"/>
    </source>
</evidence>
<organism evidence="10 11">
    <name type="scientific">Alcaligenes pakistanensis</name>
    <dbReference type="NCBI Taxonomy" id="1482717"/>
    <lineage>
        <taxon>Bacteria</taxon>
        <taxon>Pseudomonadati</taxon>
        <taxon>Pseudomonadota</taxon>
        <taxon>Betaproteobacteria</taxon>
        <taxon>Burkholderiales</taxon>
        <taxon>Alcaligenaceae</taxon>
        <taxon>Alcaligenes</taxon>
    </lineage>
</organism>
<evidence type="ECO:0000313" key="10">
    <source>
        <dbReference type="EMBL" id="GHC41761.1"/>
    </source>
</evidence>
<dbReference type="InterPro" id="IPR022192">
    <property type="entry name" value="SUV3_C"/>
</dbReference>
<dbReference type="RefSeq" id="WP_229841039.1">
    <property type="nucleotide sequence ID" value="NZ_BMZN01000002.1"/>
</dbReference>
<evidence type="ECO:0000256" key="5">
    <source>
        <dbReference type="ARBA" id="ARBA00022840"/>
    </source>
</evidence>
<comment type="catalytic activity">
    <reaction evidence="7">
        <text>ATP + H2O = ADP + phosphate + H(+)</text>
        <dbReference type="Rhea" id="RHEA:13065"/>
        <dbReference type="ChEBI" id="CHEBI:15377"/>
        <dbReference type="ChEBI" id="CHEBI:15378"/>
        <dbReference type="ChEBI" id="CHEBI:30616"/>
        <dbReference type="ChEBI" id="CHEBI:43474"/>
        <dbReference type="ChEBI" id="CHEBI:456216"/>
        <dbReference type="EC" id="3.6.4.13"/>
    </reaction>
</comment>
<keyword evidence="4" id="KW-0347">Helicase</keyword>
<keyword evidence="3" id="KW-0378">Hydrolase</keyword>
<dbReference type="Pfam" id="PF22527">
    <property type="entry name" value="DEXQc_Suv3"/>
    <property type="match status" value="1"/>
</dbReference>
<sequence length="1067" mass="121320">MVARRASSVPDSSVPTQAGLLLHPQWLDYPRLEGVARQIAKKARYQDRAGIRRLWLKAWRLPQDAAFFNQIITAELGLKDADQRLESQGVPEVVIRTLRLLYQMSADKLDADIYEVLREQLLEQRGQLAGAIASQSLPLSENWPEGERSPRLLALVEAWQSLPLAQTYLWQLQAEQRDRDQRAQRWEQAQKEREQARQKEQGDKQRKFDQAQERLTAWLQEQGCEPQRITLEAFEGLQAGEPAHWFMTVYGRNASAAVLTQELKLDAEQQEFLLQAQAQRQERIREQRQQRWAWEQECIGSEETMALLGITRQEYELWMADRRLPSTKLEVRGGAAAGRDRVAHHPDLLAAIEQNQIEQWREQHASSLSARDRSQYQRAADRARTQWRQQQVLNQIKKQEECDYEIDPQDPQRLWWHKDVWLAVNVAVAGERQHWRANVRMQAAVSLPRTGSELDRLPARVTVLFNTAAQNRLSQRLEDSLDAFLQTQRPLIDGASFLELAKALRMALEEGIEQKEIEAGDFEKRLLNGPVRRILESVEQQRAQDLMRLGDFPQIFSLARGIRRHLVFRLGPTNSGKTHEALEALMEARSGVYLAPLRLLAMEVRDRLMNAGIPCNLVTGEERVMVPGAQHTACTVEMMDPTMEVRVAVLDEIQMLQDEQRGWAWTAALVGAPARTLFVCGDASVLRPCERLVRSMEETMELEFTERKTPLEIMPYPVDPPRATGKQVRQEAPWRGRKDRQREAQGVAKGDAVVAFTRKDVLTLSARYRAQGWKVATIYGALAPEVRRTESERFSQGEADVLVATDAIGMGLNLPIRRVLFSTVHKFDGRSMRALTATEVRQIAGRAGRYGLYPKGYVGAMDKQDLNHVRTQLQTDAASVDLRLPIAPSPEHVQALSALLDNNNVGAVLQYFAQKVASDSPLFQTAGLKDAIELGFCVDRLAPKLELREKFTFACAPVSVDKDTELDYFKRCLSAYVAQRPMALPPAPSWLKSASPSRLEDAELLSKQISLYAWLSMKFPQVFDQGPWLPEVRSQVSRFIERSLLHQSGFGQTSREAYGTPSPGRRS</sequence>
<dbReference type="Pfam" id="PF12513">
    <property type="entry name" value="SUV3_C"/>
    <property type="match status" value="1"/>
</dbReference>
<dbReference type="CDD" id="cd18805">
    <property type="entry name" value="SF2_C_suv3"/>
    <property type="match status" value="1"/>
</dbReference>
<dbReference type="GO" id="GO:0003724">
    <property type="term" value="F:RNA helicase activity"/>
    <property type="evidence" value="ECO:0007669"/>
    <property type="project" value="UniProtKB-EC"/>
</dbReference>
<proteinExistence type="predicted"/>
<comment type="caution">
    <text evidence="10">The sequence shown here is derived from an EMBL/GenBank/DDBJ whole genome shotgun (WGS) entry which is preliminary data.</text>
</comment>
<dbReference type="Pfam" id="PF00271">
    <property type="entry name" value="Helicase_C"/>
    <property type="match status" value="1"/>
</dbReference>
<dbReference type="PANTHER" id="PTHR12131">
    <property type="entry name" value="ATP-DEPENDENT RNA AND DNA HELICASE"/>
    <property type="match status" value="1"/>
</dbReference>
<dbReference type="Gene3D" id="1.20.58.1080">
    <property type="match status" value="1"/>
</dbReference>
<keyword evidence="11" id="KW-1185">Reference proteome</keyword>
<feature type="region of interest" description="Disordered" evidence="8">
    <location>
        <begin position="181"/>
        <end position="207"/>
    </location>
</feature>
<evidence type="ECO:0000256" key="6">
    <source>
        <dbReference type="ARBA" id="ARBA00022946"/>
    </source>
</evidence>
<feature type="region of interest" description="Disordered" evidence="8">
    <location>
        <begin position="713"/>
        <end position="743"/>
    </location>
</feature>
<dbReference type="PANTHER" id="PTHR12131:SF1">
    <property type="entry name" value="ATP-DEPENDENT RNA HELICASE SUPV3L1, MITOCHONDRIAL-RELATED"/>
    <property type="match status" value="1"/>
</dbReference>
<dbReference type="InterPro" id="IPR055206">
    <property type="entry name" value="DEXQc_SUV3"/>
</dbReference>
<dbReference type="CDD" id="cd17913">
    <property type="entry name" value="DEXQc_Suv3"/>
    <property type="match status" value="1"/>
</dbReference>
<evidence type="ECO:0000313" key="11">
    <source>
        <dbReference type="Proteomes" id="UP000608923"/>
    </source>
</evidence>
<dbReference type="SUPFAM" id="SSF52540">
    <property type="entry name" value="P-loop containing nucleoside triphosphate hydrolases"/>
    <property type="match status" value="1"/>
</dbReference>
<dbReference type="InterPro" id="IPR044774">
    <property type="entry name" value="Suv3_DEXQc"/>
</dbReference>
<dbReference type="SMART" id="SM00490">
    <property type="entry name" value="HELICc"/>
    <property type="match status" value="1"/>
</dbReference>
<name>A0A8H9IG66_9BURK</name>